<evidence type="ECO:0000313" key="1">
    <source>
        <dbReference type="EMBL" id="EXU74353.1"/>
    </source>
</evidence>
<sequence>MNNLTGDNRAGGVSNRQAVFHHPFAIGQWSESEFVPAFHRLLQANRQAIHRQRFTFLQRAERHGNVVFRMNFNKTRHSLLLS</sequence>
<dbReference type="AlphaFoldDB" id="A0A014N4M2"/>
<name>A0A014N4M2_9GAMM</name>
<keyword evidence="2" id="KW-1185">Reference proteome</keyword>
<protein>
    <submittedName>
        <fullName evidence="1">Uncharacterized protein</fullName>
    </submittedName>
</protein>
<dbReference type="Proteomes" id="UP000019918">
    <property type="component" value="Unassembled WGS sequence"/>
</dbReference>
<organism evidence="1 2">
    <name type="scientific">Erwinia mallotivora</name>
    <dbReference type="NCBI Taxonomy" id="69222"/>
    <lineage>
        <taxon>Bacteria</taxon>
        <taxon>Pseudomonadati</taxon>
        <taxon>Pseudomonadota</taxon>
        <taxon>Gammaproteobacteria</taxon>
        <taxon>Enterobacterales</taxon>
        <taxon>Erwiniaceae</taxon>
        <taxon>Erwinia</taxon>
    </lineage>
</organism>
<proteinExistence type="predicted"/>
<reference evidence="1 2" key="1">
    <citation type="submission" date="2014-02" db="EMBL/GenBank/DDBJ databases">
        <title>Draft genome of Erwinia mallotivora strain BT-MARDI, a papaya dieback pathogen.</title>
        <authorList>
            <person name="Redzuan R."/>
            <person name="Abu Bakar N."/>
            <person name="Badrun R."/>
            <person name="Mohd Raih M.F."/>
            <person name="Rozano L."/>
            <person name="Mat Amin N."/>
        </authorList>
    </citation>
    <scope>NUCLEOTIDE SEQUENCE [LARGE SCALE GENOMIC DNA]</scope>
    <source>
        <strain evidence="1 2">BT-MARDI</strain>
    </source>
</reference>
<evidence type="ECO:0000313" key="2">
    <source>
        <dbReference type="Proteomes" id="UP000019918"/>
    </source>
</evidence>
<dbReference type="EMBL" id="JFHN01000063">
    <property type="protein sequence ID" value="EXU74353.1"/>
    <property type="molecule type" value="Genomic_DNA"/>
</dbReference>
<accession>A0A014N4M2</accession>
<gene>
    <name evidence="1" type="ORF">BG55_17675</name>
</gene>
<comment type="caution">
    <text evidence="1">The sequence shown here is derived from an EMBL/GenBank/DDBJ whole genome shotgun (WGS) entry which is preliminary data.</text>
</comment>
<dbReference type="STRING" id="69222.BG55_17675"/>